<name>A0A6N8JJI8_9ACTN</name>
<dbReference type="Proteomes" id="UP000463388">
    <property type="component" value="Unassembled WGS sequence"/>
</dbReference>
<sequence length="1110" mass="114976">MSVKRRIGGLGGSVLANVLQVSTPKLSSEQVVANEKRISWNGAQTTVVVSYTSSTDTLTVSAAGATHSVSPVRSTLASTSQNSAYLYFGGQIVWTGKTTHVAPPTTNMEVSLTFQSMTLPHFDPIIKDIRVYRASDNSLVKPTDTLAPGTPVRVEAVLQNTNASADGEQFPLHLKLLGASHGKYPTVGVTPTSGSVNTTTGQAVTLVGRTETKVTFNATISQANGAAVTLGLQLVDDSFGGTYENGVTLLAAKPLEAAPDTVDPDNPGADAGHAFHYARFPQPNGNGWNNSPVTVRFYPGDFNQMTLTPSGASAVTLTGTSPDWVQATDTAGTTLSAQAKNTTTGAVSTQKAGSVKIDTTAPRLTYRAVVGELDIDDSAAVSSGVWKLHRTDATGAVTRASSVAQTFPLSAAGDGASTKTVLAPAPGWYVAEDAAGNLSAPLQVSVAEPPAVTRPDPTGPDAPEPAGPPLDPSTPVPDPTTTESADGLKHAVINETISEMIDPSAPPFGGTLDLATAKKIIAYRYSLASNAPGTGTLTETTELLDGAGNPLSAFDTTAPGTCLIRHVATDAQGNTTTINLTYQLTRDNCPPVRPIQPVDPTDPSGPTQPGEALTPDGPVVTHPDGTQHTEVSCEVTEAVTRGTMDAADAEALLRRHFAVADVDGGDAAITVQSMKNAAGDLLSAIDLSRAADYRITYLVSDAAGNTTAVKLTYHLISSHVPGVVKHPEPGDSADLLPGDDPLHPRPRPLDPAFPPQVAVDSTQHAVVEDVIRVPVQEGVTLSSADARSLMQRRYTFTPEGGGTTTELSLALADGSGAAVPSIDRSHPGAWGIVYKVADASGNTITVRLRYLVVADAPSVTPQPAPDGSGPGGEAPGGRDPLPPTQVDVDSDTGLTHAIIEDTVTVPTSDDPMTPAVMGDFLKARYNVKSTLPDGKLDRSPARLYRDDDARNALILSLAASQPLGAAEAAIPGEEVDVIDRSVPGDWLAEQVLTDSAGDTTTIRLHYLVRESTTDVSGGGNGQGGNGQGGGSGNVSVSEAGPLPPSAESGSSRSWSSRIHELPQTGGIFGPCPLHVMFALLMLLASAYGLSRLRQIRAERRWEEDEAAVAC</sequence>
<proteinExistence type="predicted"/>
<feature type="region of interest" description="Disordered" evidence="1">
    <location>
        <begin position="1013"/>
        <end position="1056"/>
    </location>
</feature>
<keyword evidence="2" id="KW-0472">Membrane</keyword>
<evidence type="ECO:0000313" key="3">
    <source>
        <dbReference type="EMBL" id="MVX60051.1"/>
    </source>
</evidence>
<comment type="caution">
    <text evidence="3">The sequence shown here is derived from an EMBL/GenBank/DDBJ whole genome shotgun (WGS) entry which is preliminary data.</text>
</comment>
<dbReference type="AlphaFoldDB" id="A0A6N8JJI8"/>
<evidence type="ECO:0000256" key="2">
    <source>
        <dbReference type="SAM" id="Phobius"/>
    </source>
</evidence>
<evidence type="ECO:0000313" key="4">
    <source>
        <dbReference type="Proteomes" id="UP000463388"/>
    </source>
</evidence>
<feature type="transmembrane region" description="Helical" evidence="2">
    <location>
        <begin position="1073"/>
        <end position="1090"/>
    </location>
</feature>
<protein>
    <submittedName>
        <fullName evidence="3">Uncharacterized protein</fullName>
    </submittedName>
</protein>
<feature type="compositionally biased region" description="Gly residues" evidence="1">
    <location>
        <begin position="1016"/>
        <end position="1032"/>
    </location>
</feature>
<dbReference type="EMBL" id="WSRR01000002">
    <property type="protein sequence ID" value="MVX60051.1"/>
    <property type="molecule type" value="Genomic_DNA"/>
</dbReference>
<evidence type="ECO:0000256" key="1">
    <source>
        <dbReference type="SAM" id="MobiDB-lite"/>
    </source>
</evidence>
<feature type="region of interest" description="Disordered" evidence="1">
    <location>
        <begin position="449"/>
        <end position="484"/>
    </location>
</feature>
<keyword evidence="2" id="KW-0812">Transmembrane</keyword>
<keyword evidence="2" id="KW-1133">Transmembrane helix</keyword>
<gene>
    <name evidence="3" type="ORF">GKZ27_00985</name>
</gene>
<feature type="region of interest" description="Disordered" evidence="1">
    <location>
        <begin position="859"/>
        <end position="889"/>
    </location>
</feature>
<feature type="region of interest" description="Disordered" evidence="1">
    <location>
        <begin position="726"/>
        <end position="746"/>
    </location>
</feature>
<accession>A0A6N8JJI8</accession>
<feature type="region of interest" description="Disordered" evidence="1">
    <location>
        <begin position="588"/>
        <end position="629"/>
    </location>
</feature>
<feature type="compositionally biased region" description="Low complexity" evidence="1">
    <location>
        <begin position="1045"/>
        <end position="1056"/>
    </location>
</feature>
<feature type="compositionally biased region" description="Pro residues" evidence="1">
    <location>
        <begin position="457"/>
        <end position="478"/>
    </location>
</feature>
<organism evidence="3 4">
    <name type="scientific">Adlercreutzia mucosicola</name>
    <dbReference type="NCBI Taxonomy" id="580026"/>
    <lineage>
        <taxon>Bacteria</taxon>
        <taxon>Bacillati</taxon>
        <taxon>Actinomycetota</taxon>
        <taxon>Coriobacteriia</taxon>
        <taxon>Eggerthellales</taxon>
        <taxon>Eggerthellaceae</taxon>
        <taxon>Adlercreutzia</taxon>
    </lineage>
</organism>
<reference evidence="3 4" key="1">
    <citation type="submission" date="2019-12" db="EMBL/GenBank/DDBJ databases">
        <title>Microbes associate with the intestines of laboratory mice.</title>
        <authorList>
            <person name="Navarre W."/>
            <person name="Wong E."/>
        </authorList>
    </citation>
    <scope>NUCLEOTIDE SEQUENCE [LARGE SCALE GENOMIC DNA]</scope>
    <source>
        <strain evidence="3 4">NM66_B29</strain>
    </source>
</reference>
<keyword evidence="4" id="KW-1185">Reference proteome</keyword>